<dbReference type="InterPro" id="IPR038081">
    <property type="entry name" value="CalX-like_sf"/>
</dbReference>
<evidence type="ECO:0000313" key="2">
    <source>
        <dbReference type="EMBL" id="QDV83581.1"/>
    </source>
</evidence>
<organism evidence="2 3">
    <name type="scientific">Stieleria magnilauensis</name>
    <dbReference type="NCBI Taxonomy" id="2527963"/>
    <lineage>
        <taxon>Bacteria</taxon>
        <taxon>Pseudomonadati</taxon>
        <taxon>Planctomycetota</taxon>
        <taxon>Planctomycetia</taxon>
        <taxon>Pirellulales</taxon>
        <taxon>Pirellulaceae</taxon>
        <taxon>Stieleria</taxon>
    </lineage>
</organism>
<dbReference type="EMBL" id="CP036432">
    <property type="protein sequence ID" value="QDV83581.1"/>
    <property type="molecule type" value="Genomic_DNA"/>
</dbReference>
<dbReference type="Gene3D" id="2.60.40.2030">
    <property type="match status" value="1"/>
</dbReference>
<proteinExistence type="predicted"/>
<evidence type="ECO:0000313" key="3">
    <source>
        <dbReference type="Proteomes" id="UP000318081"/>
    </source>
</evidence>
<reference evidence="2 3" key="1">
    <citation type="submission" date="2019-02" db="EMBL/GenBank/DDBJ databases">
        <title>Deep-cultivation of Planctomycetes and their phenomic and genomic characterization uncovers novel biology.</title>
        <authorList>
            <person name="Wiegand S."/>
            <person name="Jogler M."/>
            <person name="Boedeker C."/>
            <person name="Pinto D."/>
            <person name="Vollmers J."/>
            <person name="Rivas-Marin E."/>
            <person name="Kohn T."/>
            <person name="Peeters S.H."/>
            <person name="Heuer A."/>
            <person name="Rast P."/>
            <person name="Oberbeckmann S."/>
            <person name="Bunk B."/>
            <person name="Jeske O."/>
            <person name="Meyerdierks A."/>
            <person name="Storesund J.E."/>
            <person name="Kallscheuer N."/>
            <person name="Luecker S."/>
            <person name="Lage O.M."/>
            <person name="Pohl T."/>
            <person name="Merkel B.J."/>
            <person name="Hornburger P."/>
            <person name="Mueller R.-W."/>
            <person name="Bruemmer F."/>
            <person name="Labrenz M."/>
            <person name="Spormann A.M."/>
            <person name="Op den Camp H."/>
            <person name="Overmann J."/>
            <person name="Amann R."/>
            <person name="Jetten M.S.M."/>
            <person name="Mascher T."/>
            <person name="Medema M.H."/>
            <person name="Devos D.P."/>
            <person name="Kaster A.-K."/>
            <person name="Ovreas L."/>
            <person name="Rohde M."/>
            <person name="Galperin M.Y."/>
            <person name="Jogler C."/>
        </authorList>
    </citation>
    <scope>NUCLEOTIDE SEQUENCE [LARGE SCALE GENOMIC DNA]</scope>
    <source>
        <strain evidence="2 3">TBK1r</strain>
    </source>
</reference>
<dbReference type="SUPFAM" id="SSF50969">
    <property type="entry name" value="YVTN repeat-like/Quinoprotein amine dehydrogenase"/>
    <property type="match status" value="1"/>
</dbReference>
<dbReference type="InterPro" id="IPR011044">
    <property type="entry name" value="Quino_amine_DH_bsu"/>
</dbReference>
<dbReference type="SUPFAM" id="SSF141072">
    <property type="entry name" value="CalX-like"/>
    <property type="match status" value="1"/>
</dbReference>
<evidence type="ECO:0008006" key="4">
    <source>
        <dbReference type="Google" id="ProtNLM"/>
    </source>
</evidence>
<keyword evidence="3" id="KW-1185">Reference proteome</keyword>
<dbReference type="Proteomes" id="UP000318081">
    <property type="component" value="Chromosome"/>
</dbReference>
<sequence length="776" mass="82784">MWLRGGRRSAGCSDGRPKTSGPVRRLRHESLEQRRLLVATVSVTVQTPVAVPEAPLQRIVYTFNRDETAGFLAVPFELSGDATYDVDYTARERDRDTIWLPDDAPVSGDVVGTATFFPGESTVDLIITARTDSISEPHESVVVTLVEADEFGPVYSGAALLASHQDTEYFIADDENRLGTVDIETGVVEVLGSINTADTITDIAFTEDGRLFAISFERLYEVRLADASAGLIPVTSLGQHGISGANTLIDARDGDFGSETGDLFAVGDAFLDLQRIDLELVNDEVVMMNVTTVFDIDGTLQSQLMPFRFVASGDLDYLSGGQLALSASGYDQFGAFDPYDSLIEIKTPGTGGVIENWPEPAQDSNEDFDNVFGYAFDGNDSFAFSGHTMLSVGQFSRDTSRELEMTGRPYLIGTPAVARGRILGDQVTQNTIGLYQGDISLFHLKESFTSGPSDIYFGFGPSGNLGWNPLSGDWNGDGIDTVGFYQGDISLFHLKDTFTGGASDQYFAFGPGGNAGWIPLAGDWDGDGVDTIGLYQPDISLFHLKDSFTPGASDHYFAFGPGGNAGWTPLAGDWNGDGIDTVGLYQPDISLFHLKDSFTPGASDHYVQFGPGGGGRIPLVGDWDGDGVDTIGLYRGDTSFFQLKDSFTPGAADHSFAFGPGGNAGWVPLSGDWNGRTMPPPPPAPLASAGSLFSNPVHASLDQVHADPVLQGSGWGLAAKVEVTRLGSVGATDSVVDSSRRPTAERTAEAGDSGSIHTGLDSTPLELLDESMAQWR</sequence>
<feature type="region of interest" description="Disordered" evidence="1">
    <location>
        <begin position="733"/>
        <end position="776"/>
    </location>
</feature>
<evidence type="ECO:0000256" key="1">
    <source>
        <dbReference type="SAM" id="MobiDB-lite"/>
    </source>
</evidence>
<protein>
    <recommendedName>
        <fullName evidence="4">FG-GAP repeat protein</fullName>
    </recommendedName>
</protein>
<accession>A0ABX5XSI0</accession>
<name>A0ABX5XSI0_9BACT</name>
<feature type="compositionally biased region" description="Basic and acidic residues" evidence="1">
    <location>
        <begin position="738"/>
        <end position="749"/>
    </location>
</feature>
<gene>
    <name evidence="2" type="ORF">TBK1r_25230</name>
</gene>
<feature type="region of interest" description="Disordered" evidence="1">
    <location>
        <begin position="1"/>
        <end position="26"/>
    </location>
</feature>